<evidence type="ECO:0000313" key="2">
    <source>
        <dbReference type="Proteomes" id="UP000049983"/>
    </source>
</evidence>
<evidence type="ECO:0000313" key="1">
    <source>
        <dbReference type="EMBL" id="CTQ78532.1"/>
    </source>
</evidence>
<proteinExistence type="predicted"/>
<dbReference type="AlphaFoldDB" id="A0A0M6ZH51"/>
<organism evidence="1 2">
    <name type="scientific">Roseibium album</name>
    <dbReference type="NCBI Taxonomy" id="311410"/>
    <lineage>
        <taxon>Bacteria</taxon>
        <taxon>Pseudomonadati</taxon>
        <taxon>Pseudomonadota</taxon>
        <taxon>Alphaproteobacteria</taxon>
        <taxon>Hyphomicrobiales</taxon>
        <taxon>Stappiaceae</taxon>
        <taxon>Roseibium</taxon>
    </lineage>
</organism>
<name>A0A0M6ZH51_9HYPH</name>
<accession>A0A0M6ZH51</accession>
<sequence length="113" mass="11814">MPGVDSMTRSAKIFAGAYFLGCCSLMLLASLAPGGKGPVAVFAKPWGKPALEVIAGAEGQIIFIRDGTWVALTESPDPQFIDRLYRAGAGFVASTAIAYACARWSGVSLEKSI</sequence>
<gene>
    <name evidence="1" type="ORF">LA5096_05686</name>
</gene>
<dbReference type="Proteomes" id="UP000049983">
    <property type="component" value="Unassembled WGS sequence"/>
</dbReference>
<protein>
    <submittedName>
        <fullName evidence="1">Uncharacterized protein</fullName>
    </submittedName>
</protein>
<dbReference type="EMBL" id="CXWC01000015">
    <property type="protein sequence ID" value="CTQ78532.1"/>
    <property type="molecule type" value="Genomic_DNA"/>
</dbReference>
<keyword evidence="2" id="KW-1185">Reference proteome</keyword>
<dbReference type="STRING" id="311410.LA5095_05111"/>
<reference evidence="2" key="1">
    <citation type="submission" date="2015-07" db="EMBL/GenBank/DDBJ databases">
        <authorList>
            <person name="Rodrigo-Torres Lidia"/>
            <person name="Arahal R.David."/>
        </authorList>
    </citation>
    <scope>NUCLEOTIDE SEQUENCE [LARGE SCALE GENOMIC DNA]</scope>
    <source>
        <strain evidence="2">CECT 5096</strain>
    </source>
</reference>